<evidence type="ECO:0000256" key="2">
    <source>
        <dbReference type="ARBA" id="ARBA00004496"/>
    </source>
</evidence>
<dbReference type="PROSITE" id="PS50102">
    <property type="entry name" value="RRM"/>
    <property type="match status" value="1"/>
</dbReference>
<keyword evidence="4 6" id="KW-0694">RNA-binding</keyword>
<evidence type="ECO:0000256" key="1">
    <source>
        <dbReference type="ARBA" id="ARBA00004123"/>
    </source>
</evidence>
<dbReference type="eggNOG" id="KOG0130">
    <property type="taxonomic scope" value="Eukaryota"/>
</dbReference>
<dbReference type="SMART" id="SM00360">
    <property type="entry name" value="RRM"/>
    <property type="match status" value="1"/>
</dbReference>
<evidence type="ECO:0000256" key="4">
    <source>
        <dbReference type="ARBA" id="ARBA00022884"/>
    </source>
</evidence>
<comment type="caution">
    <text evidence="8">The sequence shown here is derived from an EMBL/GenBank/DDBJ whole genome shotgun (WGS) entry which is preliminary data.</text>
</comment>
<accession>M7NMY5</accession>
<dbReference type="InterPro" id="IPR000504">
    <property type="entry name" value="RRM_dom"/>
</dbReference>
<dbReference type="InterPro" id="IPR012677">
    <property type="entry name" value="Nucleotide-bd_a/b_plait_sf"/>
</dbReference>
<evidence type="ECO:0000256" key="5">
    <source>
        <dbReference type="ARBA" id="ARBA00023242"/>
    </source>
</evidence>
<dbReference type="EMBL" id="AFWA02000015">
    <property type="protein sequence ID" value="EMR08592.1"/>
    <property type="molecule type" value="Genomic_DNA"/>
</dbReference>
<dbReference type="OrthoDB" id="15688at2759"/>
<dbReference type="Proteomes" id="UP000011958">
    <property type="component" value="Unassembled WGS sequence"/>
</dbReference>
<organism evidence="8 9">
    <name type="scientific">Pneumocystis murina (strain B123)</name>
    <name type="common">Mouse pneumocystis pneumonia agent</name>
    <name type="synonym">Pneumocystis carinii f. sp. muris</name>
    <dbReference type="NCBI Taxonomy" id="1069680"/>
    <lineage>
        <taxon>Eukaryota</taxon>
        <taxon>Fungi</taxon>
        <taxon>Dikarya</taxon>
        <taxon>Ascomycota</taxon>
        <taxon>Taphrinomycotina</taxon>
        <taxon>Pneumocystomycetes</taxon>
        <taxon>Pneumocystaceae</taxon>
        <taxon>Pneumocystis</taxon>
    </lineage>
</organism>
<comment type="subcellular location">
    <subcellularLocation>
        <location evidence="2">Cytoplasm</location>
    </subcellularLocation>
    <subcellularLocation>
        <location evidence="1">Nucleus</location>
    </subcellularLocation>
</comment>
<keyword evidence="5" id="KW-0539">Nucleus</keyword>
<dbReference type="STRING" id="1069680.M7NMY5"/>
<dbReference type="CDD" id="cd12324">
    <property type="entry name" value="RRM_RBM8"/>
    <property type="match status" value="1"/>
</dbReference>
<dbReference type="GO" id="GO:0003729">
    <property type="term" value="F:mRNA binding"/>
    <property type="evidence" value="ECO:0007669"/>
    <property type="project" value="InterPro"/>
</dbReference>
<name>M7NMY5_PNEMU</name>
<dbReference type="GO" id="GO:0005634">
    <property type="term" value="C:nucleus"/>
    <property type="evidence" value="ECO:0007669"/>
    <property type="project" value="UniProtKB-SubCell"/>
</dbReference>
<dbReference type="GO" id="GO:0005737">
    <property type="term" value="C:cytoplasm"/>
    <property type="evidence" value="ECO:0007669"/>
    <property type="project" value="UniProtKB-SubCell"/>
</dbReference>
<reference evidence="9" key="1">
    <citation type="journal article" date="2016" name="Nat. Commun.">
        <title>Genome analysis of three Pneumocystis species reveals adaptation mechanisms to life exclusively in mammalian hosts.</title>
        <authorList>
            <person name="Ma L."/>
            <person name="Chen Z."/>
            <person name="Huang D.W."/>
            <person name="Kutty G."/>
            <person name="Ishihara M."/>
            <person name="Wang H."/>
            <person name="Abouelleil A."/>
            <person name="Bishop L."/>
            <person name="Davey E."/>
            <person name="Deng R."/>
            <person name="Deng X."/>
            <person name="Fan L."/>
            <person name="Fantoni G."/>
            <person name="Fitzgerald M."/>
            <person name="Gogineni E."/>
            <person name="Goldberg J.M."/>
            <person name="Handley G."/>
            <person name="Hu X."/>
            <person name="Huber C."/>
            <person name="Jiao X."/>
            <person name="Jones K."/>
            <person name="Levin J.Z."/>
            <person name="Liu Y."/>
            <person name="Macdonald P."/>
            <person name="Melnikov A."/>
            <person name="Raley C."/>
            <person name="Sassi M."/>
            <person name="Sherman B.T."/>
            <person name="Song X."/>
            <person name="Sykes S."/>
            <person name="Tran B."/>
            <person name="Walsh L."/>
            <person name="Xia Y."/>
            <person name="Yang J."/>
            <person name="Young S."/>
            <person name="Zeng Q."/>
            <person name="Zheng X."/>
            <person name="Stephens R."/>
            <person name="Nusbaum C."/>
            <person name="Birren B.W."/>
            <person name="Azadi P."/>
            <person name="Lempicki R.A."/>
            <person name="Cuomo C.A."/>
            <person name="Kovacs J.A."/>
        </authorList>
    </citation>
    <scope>NUCLEOTIDE SEQUENCE [LARGE SCALE GENOMIC DNA]</scope>
    <source>
        <strain evidence="9">B123</strain>
    </source>
</reference>
<proteinExistence type="predicted"/>
<dbReference type="InterPro" id="IPR008111">
    <property type="entry name" value="RNA-bd_8"/>
</dbReference>
<feature type="domain" description="RRM" evidence="7">
    <location>
        <begin position="70"/>
        <end position="148"/>
    </location>
</feature>
<dbReference type="RefSeq" id="XP_007875124.1">
    <property type="nucleotide sequence ID" value="XM_007876933.1"/>
</dbReference>
<keyword evidence="9" id="KW-1185">Reference proteome</keyword>
<dbReference type="GO" id="GO:0006396">
    <property type="term" value="P:RNA processing"/>
    <property type="evidence" value="ECO:0007669"/>
    <property type="project" value="InterPro"/>
</dbReference>
<evidence type="ECO:0000313" key="9">
    <source>
        <dbReference type="Proteomes" id="UP000011958"/>
    </source>
</evidence>
<dbReference type="GeneID" id="19896755"/>
<sequence length="162" mass="18321">MDVSTELQDVMDIEETQDPVIRKGRGFMTQDETMFLSGENMETQVITDGNDELSAWTGSGMRAIRSIEGWILLITGLHEETSEEDLQDKFSEYGDIKNLHLNLDRRTGYVKGYALIEYSNLSEAKEAIEKCNGTELLESKLSVDFAFVEPIGNMSIQRDARN</sequence>
<dbReference type="PANTHER" id="PTHR45894">
    <property type="entry name" value="RNA-BINDING PROTEIN 8A"/>
    <property type="match status" value="1"/>
</dbReference>
<dbReference type="VEuPathDB" id="FungiDB:PNEG_03068"/>
<evidence type="ECO:0000256" key="6">
    <source>
        <dbReference type="PROSITE-ProRule" id="PRU00176"/>
    </source>
</evidence>
<dbReference type="Pfam" id="PF00076">
    <property type="entry name" value="RRM_1"/>
    <property type="match status" value="1"/>
</dbReference>
<gene>
    <name evidence="8" type="ORF">PNEG_03068</name>
</gene>
<evidence type="ECO:0000259" key="7">
    <source>
        <dbReference type="PROSITE" id="PS50102"/>
    </source>
</evidence>
<protein>
    <recommendedName>
        <fullName evidence="7">RRM domain-containing protein</fullName>
    </recommendedName>
</protein>
<evidence type="ECO:0000256" key="3">
    <source>
        <dbReference type="ARBA" id="ARBA00022490"/>
    </source>
</evidence>
<dbReference type="Gene3D" id="3.30.70.330">
    <property type="match status" value="1"/>
</dbReference>
<dbReference type="InterPro" id="IPR033744">
    <property type="entry name" value="RRM_RBM8"/>
</dbReference>
<keyword evidence="3" id="KW-0963">Cytoplasm</keyword>
<dbReference type="InterPro" id="IPR035979">
    <property type="entry name" value="RBD_domain_sf"/>
</dbReference>
<dbReference type="HOGENOM" id="CLU_012062_18_1_1"/>
<evidence type="ECO:0000313" key="8">
    <source>
        <dbReference type="EMBL" id="EMR08592.1"/>
    </source>
</evidence>
<dbReference type="SUPFAM" id="SSF54928">
    <property type="entry name" value="RNA-binding domain, RBD"/>
    <property type="match status" value="1"/>
</dbReference>
<dbReference type="AlphaFoldDB" id="M7NMY5"/>